<keyword evidence="2" id="KW-1185">Reference proteome</keyword>
<evidence type="ECO:0008006" key="3">
    <source>
        <dbReference type="Google" id="ProtNLM"/>
    </source>
</evidence>
<evidence type="ECO:0000313" key="2">
    <source>
        <dbReference type="Proteomes" id="UP000321306"/>
    </source>
</evidence>
<dbReference type="InterPro" id="IPR009752">
    <property type="entry name" value="Phage_Mu_GpJ"/>
</dbReference>
<dbReference type="RefSeq" id="WP_222594675.1">
    <property type="nucleotide sequence ID" value="NZ_BJXB01000001.1"/>
</dbReference>
<gene>
    <name evidence="1" type="ORF">DC3_04600</name>
</gene>
<accession>A0A511MW66</accession>
<protein>
    <recommendedName>
        <fullName evidence="3">DUF1320 domain-containing protein</fullName>
    </recommendedName>
</protein>
<dbReference type="Pfam" id="PF07030">
    <property type="entry name" value="Phage_Mu_Gp36"/>
    <property type="match status" value="1"/>
</dbReference>
<dbReference type="AlphaFoldDB" id="A0A511MW66"/>
<sequence>MYVNLADLTTYMQPDVLLSKIDDEGTGELDLTPSTQQAPNPQYDRVMQALEGASEEADSYLAVRYPLPLSSTPKSLKEKVLNIAVYKVWSRKGIAPDSADELIRTNYTDAIKWLEKISKGEVLLTSITLPEESPQGSTGMSVVTRERRGW</sequence>
<name>A0A511MW66_DEIC1</name>
<comment type="caution">
    <text evidence="1">The sequence shown here is derived from an EMBL/GenBank/DDBJ whole genome shotgun (WGS) entry which is preliminary data.</text>
</comment>
<evidence type="ECO:0000313" key="1">
    <source>
        <dbReference type="EMBL" id="GEM44825.1"/>
    </source>
</evidence>
<dbReference type="Proteomes" id="UP000321306">
    <property type="component" value="Unassembled WGS sequence"/>
</dbReference>
<organism evidence="1 2">
    <name type="scientific">Deinococcus cellulosilyticus (strain DSM 18568 / NBRC 106333 / KACC 11606 / 5516J-15)</name>
    <dbReference type="NCBI Taxonomy" id="1223518"/>
    <lineage>
        <taxon>Bacteria</taxon>
        <taxon>Thermotogati</taxon>
        <taxon>Deinococcota</taxon>
        <taxon>Deinococci</taxon>
        <taxon>Deinococcales</taxon>
        <taxon>Deinococcaceae</taxon>
        <taxon>Deinococcus</taxon>
    </lineage>
</organism>
<dbReference type="EMBL" id="BJXB01000001">
    <property type="protein sequence ID" value="GEM44825.1"/>
    <property type="molecule type" value="Genomic_DNA"/>
</dbReference>
<proteinExistence type="predicted"/>
<reference evidence="1 2" key="1">
    <citation type="submission" date="2019-07" db="EMBL/GenBank/DDBJ databases">
        <title>Whole genome shotgun sequence of Deinococcus cellulosilyticus NBRC 106333.</title>
        <authorList>
            <person name="Hosoyama A."/>
            <person name="Uohara A."/>
            <person name="Ohji S."/>
            <person name="Ichikawa N."/>
        </authorList>
    </citation>
    <scope>NUCLEOTIDE SEQUENCE [LARGE SCALE GENOMIC DNA]</scope>
    <source>
        <strain evidence="1 2">NBRC 106333</strain>
    </source>
</reference>